<dbReference type="OrthoDB" id="6606234at2759"/>
<keyword evidence="7" id="KW-1185">Reference proteome</keyword>
<evidence type="ECO:0000256" key="2">
    <source>
        <dbReference type="ARBA" id="ARBA00022670"/>
    </source>
</evidence>
<dbReference type="InterPro" id="IPR003653">
    <property type="entry name" value="Peptidase_C48_C"/>
</dbReference>
<evidence type="ECO:0000256" key="1">
    <source>
        <dbReference type="ARBA" id="ARBA00005234"/>
    </source>
</evidence>
<dbReference type="Pfam" id="PF02902">
    <property type="entry name" value="Peptidase_C48"/>
    <property type="match status" value="1"/>
</dbReference>
<dbReference type="PANTHER" id="PTHR12606">
    <property type="entry name" value="SENTRIN/SUMO-SPECIFIC PROTEASE"/>
    <property type="match status" value="1"/>
</dbReference>
<dbReference type="GO" id="GO:0006508">
    <property type="term" value="P:proteolysis"/>
    <property type="evidence" value="ECO:0007669"/>
    <property type="project" value="UniProtKB-KW"/>
</dbReference>
<name>A0A6G0ZD37_APHCR</name>
<dbReference type="PANTHER" id="PTHR12606:SF141">
    <property type="entry name" value="GH15225P-RELATED"/>
    <property type="match status" value="1"/>
</dbReference>
<dbReference type="AlphaFoldDB" id="A0A6G0ZD37"/>
<protein>
    <submittedName>
        <fullName evidence="6">Sentrin-specific protease 5-like</fullName>
    </submittedName>
</protein>
<evidence type="ECO:0000313" key="7">
    <source>
        <dbReference type="Proteomes" id="UP000478052"/>
    </source>
</evidence>
<comment type="similarity">
    <text evidence="1">Belongs to the peptidase C48 family.</text>
</comment>
<dbReference type="PROSITE" id="PS50600">
    <property type="entry name" value="ULP_PROTEASE"/>
    <property type="match status" value="1"/>
</dbReference>
<accession>A0A6G0ZD37</accession>
<dbReference type="InterPro" id="IPR038765">
    <property type="entry name" value="Papain-like_cys_pep_sf"/>
</dbReference>
<dbReference type="GO" id="GO:0005634">
    <property type="term" value="C:nucleus"/>
    <property type="evidence" value="ECO:0007669"/>
    <property type="project" value="TreeGrafter"/>
</dbReference>
<keyword evidence="4" id="KW-0788">Thiol protease</keyword>
<dbReference type="Gene3D" id="3.40.395.10">
    <property type="entry name" value="Adenoviral Proteinase, Chain A"/>
    <property type="match status" value="1"/>
</dbReference>
<evidence type="ECO:0000256" key="4">
    <source>
        <dbReference type="ARBA" id="ARBA00022807"/>
    </source>
</evidence>
<evidence type="ECO:0000313" key="6">
    <source>
        <dbReference type="EMBL" id="KAF0768657.1"/>
    </source>
</evidence>
<feature type="domain" description="Ubiquitin-like protease family profile" evidence="5">
    <location>
        <begin position="195"/>
        <end position="360"/>
    </location>
</feature>
<proteinExistence type="inferred from homology"/>
<dbReference type="EMBL" id="VUJU01000726">
    <property type="protein sequence ID" value="KAF0768657.1"/>
    <property type="molecule type" value="Genomic_DNA"/>
</dbReference>
<evidence type="ECO:0000259" key="5">
    <source>
        <dbReference type="PROSITE" id="PS50600"/>
    </source>
</evidence>
<organism evidence="6 7">
    <name type="scientific">Aphis craccivora</name>
    <name type="common">Cowpea aphid</name>
    <dbReference type="NCBI Taxonomy" id="307492"/>
    <lineage>
        <taxon>Eukaryota</taxon>
        <taxon>Metazoa</taxon>
        <taxon>Ecdysozoa</taxon>
        <taxon>Arthropoda</taxon>
        <taxon>Hexapoda</taxon>
        <taxon>Insecta</taxon>
        <taxon>Pterygota</taxon>
        <taxon>Neoptera</taxon>
        <taxon>Paraneoptera</taxon>
        <taxon>Hemiptera</taxon>
        <taxon>Sternorrhyncha</taxon>
        <taxon>Aphidomorpha</taxon>
        <taxon>Aphidoidea</taxon>
        <taxon>Aphididae</taxon>
        <taxon>Aphidini</taxon>
        <taxon>Aphis</taxon>
        <taxon>Aphis</taxon>
    </lineage>
</organism>
<reference evidence="6 7" key="1">
    <citation type="submission" date="2019-08" db="EMBL/GenBank/DDBJ databases">
        <title>Whole genome of Aphis craccivora.</title>
        <authorList>
            <person name="Voronova N.V."/>
            <person name="Shulinski R.S."/>
            <person name="Bandarenka Y.V."/>
            <person name="Zhorov D.G."/>
            <person name="Warner D."/>
        </authorList>
    </citation>
    <scope>NUCLEOTIDE SEQUENCE [LARGE SCALE GENOMIC DNA]</scope>
    <source>
        <strain evidence="6">180601</strain>
        <tissue evidence="6">Whole Body</tissue>
    </source>
</reference>
<dbReference type="SUPFAM" id="SSF54001">
    <property type="entry name" value="Cysteine proteinases"/>
    <property type="match status" value="1"/>
</dbReference>
<sequence length="393" mass="45606">MNSNERKPKELIEELTLDNYSLEDYVEGRSNNNISVDNLQNSHEEQTGFNIKSYFINSVVFFDVCSEDINAFCEMNNTGSINVNGLRHDNKCNMFRVFEVYKTYEKIKILKNGVGKAQSDWISLLDDDNKSSVQLPEDEPTVGNMGILNKINYIEKHRSSQIFPDYSKETLSRIKNNLSIRTLKEVLWKNENVKQFVQINDLIQIIQPDVWLNDAAINFYIRLLVKQSQQNVLAIDSQFFLKSGINGNTNVLHNTFKNIKVFEYSRLIIPIHLEAIQHWVLITVEPRAKTITYFDSCANSRTFNVLSTKISLIVSVLNIIYRAQERYVPTSTWKIKCGNSPLQNNMNDCGVFVCTNARYVVFNKQINYTYQYSVLLRQRITYEILINKILPTL</sequence>
<evidence type="ECO:0000256" key="3">
    <source>
        <dbReference type="ARBA" id="ARBA00022801"/>
    </source>
</evidence>
<keyword evidence="2 6" id="KW-0645">Protease</keyword>
<gene>
    <name evidence="6" type="ORF">FWK35_00012727</name>
</gene>
<dbReference type="Proteomes" id="UP000478052">
    <property type="component" value="Unassembled WGS sequence"/>
</dbReference>
<dbReference type="GO" id="GO:0016929">
    <property type="term" value="F:deSUMOylase activity"/>
    <property type="evidence" value="ECO:0007669"/>
    <property type="project" value="TreeGrafter"/>
</dbReference>
<keyword evidence="3" id="KW-0378">Hydrolase</keyword>
<comment type="caution">
    <text evidence="6">The sequence shown here is derived from an EMBL/GenBank/DDBJ whole genome shotgun (WGS) entry which is preliminary data.</text>
</comment>
<dbReference type="GO" id="GO:0016926">
    <property type="term" value="P:protein desumoylation"/>
    <property type="evidence" value="ECO:0007669"/>
    <property type="project" value="TreeGrafter"/>
</dbReference>